<evidence type="ECO:0000313" key="1">
    <source>
        <dbReference type="EMBL" id="GFP79396.1"/>
    </source>
</evidence>
<protein>
    <submittedName>
        <fullName evidence="1">Uncharacterized protein</fullName>
    </submittedName>
</protein>
<dbReference type="Proteomes" id="UP000653305">
    <property type="component" value="Unassembled WGS sequence"/>
</dbReference>
<dbReference type="EMBL" id="BMAC01000008">
    <property type="protein sequence ID" value="GFP79396.1"/>
    <property type="molecule type" value="Genomic_DNA"/>
</dbReference>
<evidence type="ECO:0000313" key="2">
    <source>
        <dbReference type="Proteomes" id="UP000653305"/>
    </source>
</evidence>
<name>A0A830AZ02_9LAMI</name>
<sequence length="95" mass="10531">MAAKKVKNKKTNWKTLNQFEEKPAQSNSVTLAKPKLDKSVVVGLDDGVEKEMPFPIAIAGFEEVPVVGKDQLQTFAIDKQIDTSNAHQVFVKMTD</sequence>
<proteinExistence type="predicted"/>
<reference evidence="1" key="1">
    <citation type="submission" date="2020-07" db="EMBL/GenBank/DDBJ databases">
        <title>Ethylene signaling mediates host invasion by parasitic plants.</title>
        <authorList>
            <person name="Yoshida S."/>
        </authorList>
    </citation>
    <scope>NUCLEOTIDE SEQUENCE</scope>
    <source>
        <strain evidence="1">Okayama</strain>
    </source>
</reference>
<accession>A0A830AZ02</accession>
<dbReference type="AlphaFoldDB" id="A0A830AZ02"/>
<comment type="caution">
    <text evidence="1">The sequence shown here is derived from an EMBL/GenBank/DDBJ whole genome shotgun (WGS) entry which is preliminary data.</text>
</comment>
<gene>
    <name evidence="1" type="ORF">PHJA_000083100</name>
</gene>
<keyword evidence="2" id="KW-1185">Reference proteome</keyword>
<organism evidence="1 2">
    <name type="scientific">Phtheirospermum japonicum</name>
    <dbReference type="NCBI Taxonomy" id="374723"/>
    <lineage>
        <taxon>Eukaryota</taxon>
        <taxon>Viridiplantae</taxon>
        <taxon>Streptophyta</taxon>
        <taxon>Embryophyta</taxon>
        <taxon>Tracheophyta</taxon>
        <taxon>Spermatophyta</taxon>
        <taxon>Magnoliopsida</taxon>
        <taxon>eudicotyledons</taxon>
        <taxon>Gunneridae</taxon>
        <taxon>Pentapetalae</taxon>
        <taxon>asterids</taxon>
        <taxon>lamiids</taxon>
        <taxon>Lamiales</taxon>
        <taxon>Orobanchaceae</taxon>
        <taxon>Orobanchaceae incertae sedis</taxon>
        <taxon>Phtheirospermum</taxon>
    </lineage>
</organism>